<dbReference type="InterPro" id="IPR037171">
    <property type="entry name" value="NagB/RpiA_transferase-like"/>
</dbReference>
<evidence type="ECO:0000256" key="5">
    <source>
        <dbReference type="RuleBase" id="RU361279"/>
    </source>
</evidence>
<organism evidence="6 7">
    <name type="scientific">Janthinobacterium tructae</name>
    <dbReference type="NCBI Taxonomy" id="2590869"/>
    <lineage>
        <taxon>Bacteria</taxon>
        <taxon>Pseudomonadati</taxon>
        <taxon>Pseudomonadota</taxon>
        <taxon>Betaproteobacteria</taxon>
        <taxon>Burkholderiales</taxon>
        <taxon>Oxalobacteraceae</taxon>
        <taxon>Janthinobacterium</taxon>
    </lineage>
</organism>
<dbReference type="KEGG" id="jas:FJQ89_19835"/>
<keyword evidence="5" id="KW-0479">Metal-binding</keyword>
<evidence type="ECO:0000256" key="2">
    <source>
        <dbReference type="ARBA" id="ARBA00022741"/>
    </source>
</evidence>
<dbReference type="Pfam" id="PF01812">
    <property type="entry name" value="5-FTHF_cyc-lig"/>
    <property type="match status" value="1"/>
</dbReference>
<evidence type="ECO:0000313" key="6">
    <source>
        <dbReference type="EMBL" id="QDG72414.1"/>
    </source>
</evidence>
<dbReference type="AlphaFoldDB" id="A0A4Y6RIY1"/>
<dbReference type="OrthoDB" id="9801938at2"/>
<evidence type="ECO:0000256" key="1">
    <source>
        <dbReference type="ARBA" id="ARBA00010638"/>
    </source>
</evidence>
<dbReference type="GO" id="GO:0030272">
    <property type="term" value="F:5-formyltetrahydrofolate cyclo-ligase activity"/>
    <property type="evidence" value="ECO:0007669"/>
    <property type="project" value="UniProtKB-EC"/>
</dbReference>
<evidence type="ECO:0000313" key="7">
    <source>
        <dbReference type="Proteomes" id="UP000316665"/>
    </source>
</evidence>
<dbReference type="EC" id="6.3.3.2" evidence="5"/>
<gene>
    <name evidence="6" type="ORF">FJQ89_19835</name>
</gene>
<keyword evidence="5" id="KW-0460">Magnesium</keyword>
<sequence length="176" mass="19293">MRKALLAARRALPETTRAGWDAAIAQRLLDWCVQENVEELGVYWPLHGEPDLHGAYAQLAARGVQLSLPVVLEKHAPLAFSDWTPGVAMVKDGMGVAVPAQLRLRPAPATLLVPCLGFNTERFRLGYGGGYYDRTLAQTPRPRTVGIAYACLEASFPNGEYDIALDHIMTEGDLYC</sequence>
<keyword evidence="7" id="KW-1185">Reference proteome</keyword>
<proteinExistence type="inferred from homology"/>
<dbReference type="SUPFAM" id="SSF100950">
    <property type="entry name" value="NagB/RpiA/CoA transferase-like"/>
    <property type="match status" value="1"/>
</dbReference>
<dbReference type="PANTHER" id="PTHR23407">
    <property type="entry name" value="ATPASE INHIBITOR/5-FORMYLTETRAHYDROFOLATE CYCLO-LIGASE"/>
    <property type="match status" value="1"/>
</dbReference>
<dbReference type="EMBL" id="CP041185">
    <property type="protein sequence ID" value="QDG72414.1"/>
    <property type="molecule type" value="Genomic_DNA"/>
</dbReference>
<accession>A0A4Y6RIY1</accession>
<name>A0A4Y6RIY1_9BURK</name>
<dbReference type="InterPro" id="IPR002698">
    <property type="entry name" value="FTHF_cligase"/>
</dbReference>
<protein>
    <recommendedName>
        <fullName evidence="5">5-formyltetrahydrofolate cyclo-ligase</fullName>
        <ecNumber evidence="5">6.3.3.2</ecNumber>
    </recommendedName>
</protein>
<evidence type="ECO:0000256" key="3">
    <source>
        <dbReference type="ARBA" id="ARBA00022840"/>
    </source>
</evidence>
<keyword evidence="3 4" id="KW-0067">ATP-binding</keyword>
<dbReference type="GO" id="GO:0046872">
    <property type="term" value="F:metal ion binding"/>
    <property type="evidence" value="ECO:0007669"/>
    <property type="project" value="UniProtKB-KW"/>
</dbReference>
<keyword evidence="6" id="KW-0436">Ligase</keyword>
<dbReference type="NCBIfam" id="TIGR02727">
    <property type="entry name" value="MTHFS_bact"/>
    <property type="match status" value="1"/>
</dbReference>
<dbReference type="GO" id="GO:0009396">
    <property type="term" value="P:folic acid-containing compound biosynthetic process"/>
    <property type="evidence" value="ECO:0007669"/>
    <property type="project" value="TreeGrafter"/>
</dbReference>
<comment type="cofactor">
    <cofactor evidence="5">
        <name>Mg(2+)</name>
        <dbReference type="ChEBI" id="CHEBI:18420"/>
    </cofactor>
</comment>
<evidence type="ECO:0000256" key="4">
    <source>
        <dbReference type="PIRSR" id="PIRSR006806-1"/>
    </source>
</evidence>
<dbReference type="InterPro" id="IPR024185">
    <property type="entry name" value="FTHF_cligase-like_sf"/>
</dbReference>
<dbReference type="RefSeq" id="WP_141171421.1">
    <property type="nucleotide sequence ID" value="NZ_CP041185.1"/>
</dbReference>
<keyword evidence="2 4" id="KW-0547">Nucleotide-binding</keyword>
<dbReference type="Gene3D" id="3.40.50.10420">
    <property type="entry name" value="NagB/RpiA/CoA transferase-like"/>
    <property type="match status" value="1"/>
</dbReference>
<dbReference type="GO" id="GO:0035999">
    <property type="term" value="P:tetrahydrofolate interconversion"/>
    <property type="evidence" value="ECO:0007669"/>
    <property type="project" value="TreeGrafter"/>
</dbReference>
<feature type="binding site" evidence="4">
    <location>
        <begin position="124"/>
        <end position="132"/>
    </location>
    <ligand>
        <name>ATP</name>
        <dbReference type="ChEBI" id="CHEBI:30616"/>
    </ligand>
</feature>
<dbReference type="PIRSF" id="PIRSF006806">
    <property type="entry name" value="FTHF_cligase"/>
    <property type="match status" value="1"/>
</dbReference>
<feature type="binding site" evidence="4">
    <location>
        <position position="49"/>
    </location>
    <ligand>
        <name>substrate</name>
    </ligand>
</feature>
<dbReference type="GO" id="GO:0005524">
    <property type="term" value="F:ATP binding"/>
    <property type="evidence" value="ECO:0007669"/>
    <property type="project" value="UniProtKB-KW"/>
</dbReference>
<comment type="similarity">
    <text evidence="1 5">Belongs to the 5-formyltetrahydrofolate cyclo-ligase family.</text>
</comment>
<dbReference type="PANTHER" id="PTHR23407:SF1">
    <property type="entry name" value="5-FORMYLTETRAHYDROFOLATE CYCLO-LIGASE"/>
    <property type="match status" value="1"/>
</dbReference>
<reference evidence="6 7" key="1">
    <citation type="submission" date="2019-06" db="EMBL/GenBank/DDBJ databases">
        <title>Complete genome sequence of Janthinobacterium sp. SNU WT3 isolated from diseased rainbow trout.</title>
        <authorList>
            <person name="Oh W.T."/>
            <person name="Park S.C."/>
        </authorList>
    </citation>
    <scope>NUCLEOTIDE SEQUENCE [LARGE SCALE GENOMIC DNA]</scope>
    <source>
        <strain evidence="6 7">SNU WT3</strain>
    </source>
</reference>
<comment type="catalytic activity">
    <reaction evidence="5">
        <text>(6S)-5-formyl-5,6,7,8-tetrahydrofolate + ATP = (6R)-5,10-methenyltetrahydrofolate + ADP + phosphate</text>
        <dbReference type="Rhea" id="RHEA:10488"/>
        <dbReference type="ChEBI" id="CHEBI:30616"/>
        <dbReference type="ChEBI" id="CHEBI:43474"/>
        <dbReference type="ChEBI" id="CHEBI:57455"/>
        <dbReference type="ChEBI" id="CHEBI:57457"/>
        <dbReference type="ChEBI" id="CHEBI:456216"/>
        <dbReference type="EC" id="6.3.3.2"/>
    </reaction>
</comment>
<dbReference type="Proteomes" id="UP000316665">
    <property type="component" value="Chromosome"/>
</dbReference>